<dbReference type="Proteomes" id="UP000658320">
    <property type="component" value="Unassembled WGS sequence"/>
</dbReference>
<evidence type="ECO:0000313" key="3">
    <source>
        <dbReference type="Proteomes" id="UP000658320"/>
    </source>
</evidence>
<dbReference type="RefSeq" id="WP_189934675.1">
    <property type="nucleotide sequence ID" value="NZ_BMSX01000004.1"/>
</dbReference>
<protein>
    <submittedName>
        <fullName evidence="2">Uncharacterized protein</fullName>
    </submittedName>
</protein>
<proteinExistence type="predicted"/>
<reference evidence="2" key="1">
    <citation type="journal article" date="2014" name="Int. J. Syst. Evol. Microbiol.">
        <title>Complete genome sequence of Corynebacterium casei LMG S-19264T (=DSM 44701T), isolated from a smear-ripened cheese.</title>
        <authorList>
            <consortium name="US DOE Joint Genome Institute (JGI-PGF)"/>
            <person name="Walter F."/>
            <person name="Albersmeier A."/>
            <person name="Kalinowski J."/>
            <person name="Ruckert C."/>
        </authorList>
    </citation>
    <scope>NUCLEOTIDE SEQUENCE</scope>
    <source>
        <strain evidence="2">JCM 4346</strain>
    </source>
</reference>
<comment type="caution">
    <text evidence="2">The sequence shown here is derived from an EMBL/GenBank/DDBJ whole genome shotgun (WGS) entry which is preliminary data.</text>
</comment>
<evidence type="ECO:0000256" key="1">
    <source>
        <dbReference type="SAM" id="MobiDB-lite"/>
    </source>
</evidence>
<sequence length="82" mass="8993">MAHTTLIGRQSQAHDDFLLPPPNPAQRVDVVLDPRDVRRLEIHAALTIAGIAPMPGDLEAIEHLSSLPHSVHTALHRWLTAS</sequence>
<keyword evidence="3" id="KW-1185">Reference proteome</keyword>
<gene>
    <name evidence="2" type="ORF">GCM10010251_20990</name>
</gene>
<dbReference type="EMBL" id="BMSX01000004">
    <property type="protein sequence ID" value="GGR05162.1"/>
    <property type="molecule type" value="Genomic_DNA"/>
</dbReference>
<accession>A0A918F677</accession>
<reference evidence="2" key="2">
    <citation type="submission" date="2020-09" db="EMBL/GenBank/DDBJ databases">
        <authorList>
            <person name="Sun Q."/>
            <person name="Ohkuma M."/>
        </authorList>
    </citation>
    <scope>NUCLEOTIDE SEQUENCE</scope>
    <source>
        <strain evidence="2">JCM 4346</strain>
    </source>
</reference>
<dbReference type="AlphaFoldDB" id="A0A918F677"/>
<evidence type="ECO:0000313" key="2">
    <source>
        <dbReference type="EMBL" id="GGR05162.1"/>
    </source>
</evidence>
<name>A0A918F677_9ACTN</name>
<feature type="region of interest" description="Disordered" evidence="1">
    <location>
        <begin position="1"/>
        <end position="21"/>
    </location>
</feature>
<organism evidence="2 3">
    <name type="scientific">Streptomyces aurantiogriseus</name>
    <dbReference type="NCBI Taxonomy" id="66870"/>
    <lineage>
        <taxon>Bacteria</taxon>
        <taxon>Bacillati</taxon>
        <taxon>Actinomycetota</taxon>
        <taxon>Actinomycetes</taxon>
        <taxon>Kitasatosporales</taxon>
        <taxon>Streptomycetaceae</taxon>
        <taxon>Streptomyces</taxon>
    </lineage>
</organism>